<evidence type="ECO:0000256" key="5">
    <source>
        <dbReference type="ARBA" id="ARBA00022906"/>
    </source>
</evidence>
<feature type="region of interest" description="Disordered" evidence="9">
    <location>
        <begin position="303"/>
        <end position="344"/>
    </location>
</feature>
<feature type="compositionally biased region" description="Basic and acidic residues" evidence="9">
    <location>
        <begin position="303"/>
        <end position="325"/>
    </location>
</feature>
<organism evidence="13 14">
    <name type="scientific">Microvirga subterranea</name>
    <dbReference type="NCBI Taxonomy" id="186651"/>
    <lineage>
        <taxon>Bacteria</taxon>
        <taxon>Pseudomonadati</taxon>
        <taxon>Pseudomonadota</taxon>
        <taxon>Alphaproteobacteria</taxon>
        <taxon>Hyphomicrobiales</taxon>
        <taxon>Methylobacteriaceae</taxon>
        <taxon>Microvirga</taxon>
    </lineage>
</organism>
<evidence type="ECO:0000256" key="1">
    <source>
        <dbReference type="ARBA" id="ARBA00004141"/>
    </source>
</evidence>
<name>A0A370HLN3_9HYPH</name>
<keyword evidence="8 10" id="KW-0472">Membrane</keyword>
<keyword evidence="3" id="KW-0813">Transport</keyword>
<evidence type="ECO:0000256" key="8">
    <source>
        <dbReference type="ARBA" id="ARBA00023136"/>
    </source>
</evidence>
<dbReference type="Gene3D" id="1.20.1510.10">
    <property type="entry name" value="Cation efflux protein transmembrane domain"/>
    <property type="match status" value="1"/>
</dbReference>
<feature type="domain" description="Cation efflux protein transmembrane" evidence="11">
    <location>
        <begin position="28"/>
        <end position="214"/>
    </location>
</feature>
<dbReference type="NCBIfam" id="TIGR01297">
    <property type="entry name" value="CDF"/>
    <property type="match status" value="1"/>
</dbReference>
<feature type="compositionally biased region" description="Low complexity" evidence="9">
    <location>
        <begin position="334"/>
        <end position="344"/>
    </location>
</feature>
<evidence type="ECO:0000256" key="10">
    <source>
        <dbReference type="SAM" id="Phobius"/>
    </source>
</evidence>
<dbReference type="Proteomes" id="UP000254925">
    <property type="component" value="Unassembled WGS sequence"/>
</dbReference>
<evidence type="ECO:0000256" key="2">
    <source>
        <dbReference type="ARBA" id="ARBA00008873"/>
    </source>
</evidence>
<dbReference type="PANTHER" id="PTHR11562:SF17">
    <property type="entry name" value="RE54080P-RELATED"/>
    <property type="match status" value="1"/>
</dbReference>
<evidence type="ECO:0000256" key="9">
    <source>
        <dbReference type="SAM" id="MobiDB-lite"/>
    </source>
</evidence>
<feature type="transmembrane region" description="Helical" evidence="10">
    <location>
        <begin position="89"/>
        <end position="113"/>
    </location>
</feature>
<dbReference type="InterPro" id="IPR027470">
    <property type="entry name" value="Cation_efflux_CTD"/>
</dbReference>
<sequence>MHAHSHSKDHSHHGHGHSHAVGHGRAFLIGITLNLGFVAIEAVYGILADSMALLSDAGHNLSDVLGLAIAWGAALLARRRRSDRFTYGLRSSSILAALFNALLLLVAVGGIAWESISRLIEPAPVAAGTVMVVAAIGILVNGFTAFLFMKGSHDDLNIRGAFLHMVADAAVSLGVVLAGAAILWTGATWIDPLLSLVIAGVIVWSTWDLLRQSLTLSLHGVPRGVSVPDVRRMLEGRPGVSRVHHLHVWAMSTTETAMTVHLVMPDGHPGDRFLAEIQQELKQHFGIGHSTIQIEIHAAEGHVDPHECPLDDHGHDHPHDHEHDRHGHRHGGHPRTTGGSPRGS</sequence>
<dbReference type="GO" id="GO:0005886">
    <property type="term" value="C:plasma membrane"/>
    <property type="evidence" value="ECO:0007669"/>
    <property type="project" value="TreeGrafter"/>
</dbReference>
<evidence type="ECO:0000313" key="13">
    <source>
        <dbReference type="EMBL" id="RDI59409.1"/>
    </source>
</evidence>
<evidence type="ECO:0000313" key="14">
    <source>
        <dbReference type="Proteomes" id="UP000254925"/>
    </source>
</evidence>
<evidence type="ECO:0000256" key="4">
    <source>
        <dbReference type="ARBA" id="ARBA00022692"/>
    </source>
</evidence>
<proteinExistence type="inferred from homology"/>
<evidence type="ECO:0000256" key="7">
    <source>
        <dbReference type="ARBA" id="ARBA00023065"/>
    </source>
</evidence>
<keyword evidence="7" id="KW-0406">Ion transport</keyword>
<dbReference type="InterPro" id="IPR002524">
    <property type="entry name" value="Cation_efflux"/>
</dbReference>
<dbReference type="PANTHER" id="PTHR11562">
    <property type="entry name" value="CATION EFFLUX PROTEIN/ ZINC TRANSPORTER"/>
    <property type="match status" value="1"/>
</dbReference>
<keyword evidence="6 10" id="KW-1133">Transmembrane helix</keyword>
<evidence type="ECO:0000259" key="11">
    <source>
        <dbReference type="Pfam" id="PF01545"/>
    </source>
</evidence>
<feature type="transmembrane region" description="Helical" evidence="10">
    <location>
        <begin position="193"/>
        <end position="210"/>
    </location>
</feature>
<feature type="transmembrane region" description="Helical" evidence="10">
    <location>
        <begin position="161"/>
        <end position="187"/>
    </location>
</feature>
<dbReference type="AlphaFoldDB" id="A0A370HLN3"/>
<keyword evidence="14" id="KW-1185">Reference proteome</keyword>
<comment type="subcellular location">
    <subcellularLocation>
        <location evidence="1">Membrane</location>
        <topology evidence="1">Multi-pass membrane protein</topology>
    </subcellularLocation>
</comment>
<protein>
    <submittedName>
        <fullName evidence="13">Cobalt-zinc-cadmium efflux system protein</fullName>
    </submittedName>
</protein>
<evidence type="ECO:0000259" key="12">
    <source>
        <dbReference type="Pfam" id="PF16916"/>
    </source>
</evidence>
<comment type="caution">
    <text evidence="13">The sequence shown here is derived from an EMBL/GenBank/DDBJ whole genome shotgun (WGS) entry which is preliminary data.</text>
</comment>
<dbReference type="GO" id="GO:0005385">
    <property type="term" value="F:zinc ion transmembrane transporter activity"/>
    <property type="evidence" value="ECO:0007669"/>
    <property type="project" value="TreeGrafter"/>
</dbReference>
<gene>
    <name evidence="13" type="ORF">DES45_104324</name>
</gene>
<dbReference type="SUPFAM" id="SSF161111">
    <property type="entry name" value="Cation efflux protein transmembrane domain-like"/>
    <property type="match status" value="1"/>
</dbReference>
<feature type="domain" description="Cation efflux protein cytoplasmic" evidence="12">
    <location>
        <begin position="223"/>
        <end position="295"/>
    </location>
</feature>
<dbReference type="InterPro" id="IPR036837">
    <property type="entry name" value="Cation_efflux_CTD_sf"/>
</dbReference>
<dbReference type="OrthoDB" id="9809646at2"/>
<comment type="similarity">
    <text evidence="2">Belongs to the cation diffusion facilitator (CDF) transporter (TC 2.A.4) family. SLC30A subfamily.</text>
</comment>
<feature type="transmembrane region" description="Helical" evidence="10">
    <location>
        <begin position="125"/>
        <end position="149"/>
    </location>
</feature>
<dbReference type="Pfam" id="PF01545">
    <property type="entry name" value="Cation_efflux"/>
    <property type="match status" value="1"/>
</dbReference>
<dbReference type="InterPro" id="IPR050681">
    <property type="entry name" value="CDF/SLC30A"/>
</dbReference>
<evidence type="ECO:0000256" key="3">
    <source>
        <dbReference type="ARBA" id="ARBA00022448"/>
    </source>
</evidence>
<dbReference type="RefSeq" id="WP_114770286.1">
    <property type="nucleotide sequence ID" value="NZ_QQBB01000004.1"/>
</dbReference>
<dbReference type="InterPro" id="IPR058533">
    <property type="entry name" value="Cation_efflux_TM"/>
</dbReference>
<feature type="transmembrane region" description="Helical" evidence="10">
    <location>
        <begin position="26"/>
        <end position="47"/>
    </location>
</feature>
<keyword evidence="5" id="KW-0862">Zinc</keyword>
<dbReference type="Pfam" id="PF16916">
    <property type="entry name" value="ZT_dimer"/>
    <property type="match status" value="1"/>
</dbReference>
<dbReference type="InterPro" id="IPR027469">
    <property type="entry name" value="Cation_efflux_TMD_sf"/>
</dbReference>
<keyword evidence="4 10" id="KW-0812">Transmembrane</keyword>
<keyword evidence="5" id="KW-0864">Zinc transport</keyword>
<dbReference type="SUPFAM" id="SSF160240">
    <property type="entry name" value="Cation efflux protein cytoplasmic domain-like"/>
    <property type="match status" value="1"/>
</dbReference>
<accession>A0A370HLN3</accession>
<reference evidence="13 14" key="1">
    <citation type="submission" date="2018-07" db="EMBL/GenBank/DDBJ databases">
        <title>Genomic Encyclopedia of Type Strains, Phase IV (KMG-IV): sequencing the most valuable type-strain genomes for metagenomic binning, comparative biology and taxonomic classification.</title>
        <authorList>
            <person name="Goeker M."/>
        </authorList>
    </citation>
    <scope>NUCLEOTIDE SEQUENCE [LARGE SCALE GENOMIC DNA]</scope>
    <source>
        <strain evidence="13 14">DSM 14364</strain>
    </source>
</reference>
<dbReference type="EMBL" id="QQBB01000004">
    <property type="protein sequence ID" value="RDI59409.1"/>
    <property type="molecule type" value="Genomic_DNA"/>
</dbReference>
<evidence type="ECO:0000256" key="6">
    <source>
        <dbReference type="ARBA" id="ARBA00022989"/>
    </source>
</evidence>
<feature type="transmembrane region" description="Helical" evidence="10">
    <location>
        <begin position="59"/>
        <end position="77"/>
    </location>
</feature>